<dbReference type="Proteomes" id="UP000028826">
    <property type="component" value="Unassembled WGS sequence"/>
</dbReference>
<dbReference type="AlphaFoldDB" id="A0A086YAR7"/>
<gene>
    <name evidence="1" type="ORF">CN97_10175</name>
</gene>
<dbReference type="EMBL" id="JGYG01000002">
    <property type="protein sequence ID" value="KFI31367.1"/>
    <property type="molecule type" value="Genomic_DNA"/>
</dbReference>
<sequence>MSPPLLRPEAVATLRRWQEVLIGLGIAAVGLWVGLFGGWFFGAVGVLAGMTGLGLAVIGIRRLRFRPVTTGVGAVDVLEGQIAYLSPIPERGGFASIPEITSLSLVLSDEGRAWRIGQAGAPPLVVPVDARGAERLYDVFASLPGLHLGAVLAALERNEGDVLIWRRPVRQVTSKP</sequence>
<proteinExistence type="predicted"/>
<keyword evidence="2" id="KW-1185">Reference proteome</keyword>
<reference evidence="1 2" key="1">
    <citation type="submission" date="2014-03" db="EMBL/GenBank/DDBJ databases">
        <title>Genome of Haematobacter massiliensis CCUG 47968.</title>
        <authorList>
            <person name="Wang D."/>
            <person name="Wang G."/>
        </authorList>
    </citation>
    <scope>NUCLEOTIDE SEQUENCE [LARGE SCALE GENOMIC DNA]</scope>
    <source>
        <strain evidence="1 2">CCUG 47968</strain>
    </source>
</reference>
<comment type="caution">
    <text evidence="1">The sequence shown here is derived from an EMBL/GenBank/DDBJ whole genome shotgun (WGS) entry which is preliminary data.</text>
</comment>
<dbReference type="STRING" id="195105.CN97_10175"/>
<dbReference type="eggNOG" id="ENOG5032SC7">
    <property type="taxonomic scope" value="Bacteria"/>
</dbReference>
<organism evidence="1 2">
    <name type="scientific">Haematobacter massiliensis</name>
    <dbReference type="NCBI Taxonomy" id="195105"/>
    <lineage>
        <taxon>Bacteria</taxon>
        <taxon>Pseudomonadati</taxon>
        <taxon>Pseudomonadota</taxon>
        <taxon>Alphaproteobacteria</taxon>
        <taxon>Rhodobacterales</taxon>
        <taxon>Paracoccaceae</taxon>
        <taxon>Haematobacter</taxon>
    </lineage>
</organism>
<evidence type="ECO:0000313" key="1">
    <source>
        <dbReference type="EMBL" id="KFI31367.1"/>
    </source>
</evidence>
<evidence type="ECO:0000313" key="2">
    <source>
        <dbReference type="Proteomes" id="UP000028826"/>
    </source>
</evidence>
<protein>
    <submittedName>
        <fullName evidence="1">Uncharacterized protein</fullName>
    </submittedName>
</protein>
<dbReference type="OrthoDB" id="7851333at2"/>
<accession>A0A086YAR7</accession>
<name>A0A086YAR7_9RHOB</name>
<dbReference type="RefSeq" id="WP_035707857.1">
    <property type="nucleotide sequence ID" value="NZ_CAMIFG010000003.1"/>
</dbReference>